<organism evidence="1 2">
    <name type="scientific">Simiduia curdlanivorans</name>
    <dbReference type="NCBI Taxonomy" id="1492769"/>
    <lineage>
        <taxon>Bacteria</taxon>
        <taxon>Pseudomonadati</taxon>
        <taxon>Pseudomonadota</taxon>
        <taxon>Gammaproteobacteria</taxon>
        <taxon>Cellvibrionales</taxon>
        <taxon>Cellvibrionaceae</taxon>
        <taxon>Simiduia</taxon>
    </lineage>
</organism>
<evidence type="ECO:0000313" key="2">
    <source>
        <dbReference type="Proteomes" id="UP001595840"/>
    </source>
</evidence>
<dbReference type="Pfam" id="PF02423">
    <property type="entry name" value="OCD_Mu_crystall"/>
    <property type="match status" value="1"/>
</dbReference>
<reference evidence="2" key="1">
    <citation type="journal article" date="2019" name="Int. J. Syst. Evol. Microbiol.">
        <title>The Global Catalogue of Microorganisms (GCM) 10K type strain sequencing project: providing services to taxonomists for standard genome sequencing and annotation.</title>
        <authorList>
            <consortium name="The Broad Institute Genomics Platform"/>
            <consortium name="The Broad Institute Genome Sequencing Center for Infectious Disease"/>
            <person name="Wu L."/>
            <person name="Ma J."/>
        </authorList>
    </citation>
    <scope>NUCLEOTIDE SEQUENCE [LARGE SCALE GENOMIC DNA]</scope>
    <source>
        <strain evidence="2">CECT 8570</strain>
    </source>
</reference>
<dbReference type="PIRSF" id="PIRSF001439">
    <property type="entry name" value="CryM"/>
    <property type="match status" value="1"/>
</dbReference>
<dbReference type="Gene3D" id="3.30.1780.10">
    <property type="entry name" value="ornithine cyclodeaminase, domain 1"/>
    <property type="match status" value="1"/>
</dbReference>
<dbReference type="Proteomes" id="UP001595840">
    <property type="component" value="Unassembled WGS sequence"/>
</dbReference>
<name>A0ABV8V1S9_9GAMM</name>
<keyword evidence="2" id="KW-1185">Reference proteome</keyword>
<dbReference type="PANTHER" id="PTHR13812:SF19">
    <property type="entry name" value="KETIMINE REDUCTASE MU-CRYSTALLIN"/>
    <property type="match status" value="1"/>
</dbReference>
<dbReference type="NCBIfam" id="NF004793">
    <property type="entry name" value="PRK06141.1"/>
    <property type="match status" value="1"/>
</dbReference>
<proteinExistence type="predicted"/>
<comment type="caution">
    <text evidence="1">The sequence shown here is derived from an EMBL/GenBank/DDBJ whole genome shotgun (WGS) entry which is preliminary data.</text>
</comment>
<gene>
    <name evidence="1" type="ORF">ACFOX3_06020</name>
</gene>
<evidence type="ECO:0000313" key="1">
    <source>
        <dbReference type="EMBL" id="MFC4361850.1"/>
    </source>
</evidence>
<protein>
    <submittedName>
        <fullName evidence="1">Ornithine cyclodeaminase family protein</fullName>
    </submittedName>
</protein>
<dbReference type="InterPro" id="IPR023401">
    <property type="entry name" value="ODC_N"/>
</dbReference>
<dbReference type="Gene3D" id="3.40.50.720">
    <property type="entry name" value="NAD(P)-binding Rossmann-like Domain"/>
    <property type="match status" value="1"/>
</dbReference>
<accession>A0ABV8V1S9</accession>
<dbReference type="InterPro" id="IPR003462">
    <property type="entry name" value="ODC_Mu_crystall"/>
</dbReference>
<dbReference type="EMBL" id="JBHSCX010000004">
    <property type="protein sequence ID" value="MFC4361850.1"/>
    <property type="molecule type" value="Genomic_DNA"/>
</dbReference>
<dbReference type="RefSeq" id="WP_290263914.1">
    <property type="nucleotide sequence ID" value="NZ_JAUFQG010000006.1"/>
</dbReference>
<sequence length="313" mass="34167">MKIISAEQINNALNYPDLIDHLDQGFSRPFNMPKRQVFNINPGTENKDAFAVLPAWNEDYLAVKAFTYFPSNYRHNKSALHSNILLFNRSHGEPLALLEGASLTHWRTAAVSALASRYLSNPDASRLLLLGTGNLAPHLIAAHLSVRPIDSVIIWGRNTDKAQALATGLSEKFRRVNFSVHLDVKPAAQDSDIIVAATASPAPVLYGNWVAPGTHVDLLGNHNADQRECDSELIGKAQVFVDSKVNVLNEAGELLIPIHEGVFSEQAILAELSQLCNKSIAGRQSLSPITLFKSVGTAISDLLAAQYVFEKLS</sequence>
<dbReference type="PANTHER" id="PTHR13812">
    <property type="entry name" value="KETIMINE REDUCTASE MU-CRYSTALLIN"/>
    <property type="match status" value="1"/>
</dbReference>
<dbReference type="InterPro" id="IPR036291">
    <property type="entry name" value="NAD(P)-bd_dom_sf"/>
</dbReference>
<dbReference type="SUPFAM" id="SSF51735">
    <property type="entry name" value="NAD(P)-binding Rossmann-fold domains"/>
    <property type="match status" value="1"/>
</dbReference>